<comment type="caution">
    <text evidence="1">The sequence shown here is derived from an EMBL/GenBank/DDBJ whole genome shotgun (WGS) entry which is preliminary data.</text>
</comment>
<keyword evidence="2" id="KW-1185">Reference proteome</keyword>
<name>A0AAN8JXX4_PATCE</name>
<evidence type="ECO:0000313" key="1">
    <source>
        <dbReference type="EMBL" id="KAK6182823.1"/>
    </source>
</evidence>
<gene>
    <name evidence="1" type="ORF">SNE40_010417</name>
</gene>
<dbReference type="EMBL" id="JAZGQO010000007">
    <property type="protein sequence ID" value="KAK6182823.1"/>
    <property type="molecule type" value="Genomic_DNA"/>
</dbReference>
<dbReference type="Proteomes" id="UP001347796">
    <property type="component" value="Unassembled WGS sequence"/>
</dbReference>
<reference evidence="1 2" key="1">
    <citation type="submission" date="2024-01" db="EMBL/GenBank/DDBJ databases">
        <title>The genome of the rayed Mediterranean limpet Patella caerulea (Linnaeus, 1758).</title>
        <authorList>
            <person name="Anh-Thu Weber A."/>
            <person name="Halstead-Nussloch G."/>
        </authorList>
    </citation>
    <scope>NUCLEOTIDE SEQUENCE [LARGE SCALE GENOMIC DNA]</scope>
    <source>
        <strain evidence="1">AATW-2023a</strain>
        <tissue evidence="1">Whole specimen</tissue>
    </source>
</reference>
<organism evidence="1 2">
    <name type="scientific">Patella caerulea</name>
    <name type="common">Rayed Mediterranean limpet</name>
    <dbReference type="NCBI Taxonomy" id="87958"/>
    <lineage>
        <taxon>Eukaryota</taxon>
        <taxon>Metazoa</taxon>
        <taxon>Spiralia</taxon>
        <taxon>Lophotrochozoa</taxon>
        <taxon>Mollusca</taxon>
        <taxon>Gastropoda</taxon>
        <taxon>Patellogastropoda</taxon>
        <taxon>Patelloidea</taxon>
        <taxon>Patellidae</taxon>
        <taxon>Patella</taxon>
    </lineage>
</organism>
<accession>A0AAN8JXX4</accession>
<dbReference type="AlphaFoldDB" id="A0AAN8JXX4"/>
<proteinExistence type="predicted"/>
<evidence type="ECO:0000313" key="2">
    <source>
        <dbReference type="Proteomes" id="UP001347796"/>
    </source>
</evidence>
<sequence>MLDFTTAPLHLMTPLTVDTNIDYTLDMNRFPGLNSEESMKELALLPSTSSGSVTEGPYVCELCGNLIPYLTDDSVPCGFCVYYGLIVEDNNSITEQDSDELFSLIASCDIDTEFENMHSGDLQSVLEDIIESTSSSTSPSTSPSTSLLSEQSLDSVITQELFLSPLPKLSPLSPVESSDLDSFISVTSETNKSTICETDYSFCVKEIAAIDNSDVTYEDIFTDSTCVPDVLDIDTTFFSPAVYDTSIRKRKLSTDVESKLSKRQKSCDIDDILLNCFSDFSRVNDKAEAMSRES</sequence>
<protein>
    <submittedName>
        <fullName evidence="1">Uncharacterized protein</fullName>
    </submittedName>
</protein>